<proteinExistence type="predicted"/>
<dbReference type="OrthoDB" id="9795766at2"/>
<feature type="domain" description="Polymerase beta nucleotidyltransferase" evidence="1">
    <location>
        <begin position="23"/>
        <end position="72"/>
    </location>
</feature>
<dbReference type="KEGG" id="mmob:F6R98_00760"/>
<dbReference type="InParanoid" id="A0A5Q0BCT4"/>
<organism evidence="2 3">
    <name type="scientific">Candidatus Methylospira mobilis</name>
    <dbReference type="NCBI Taxonomy" id="1808979"/>
    <lineage>
        <taxon>Bacteria</taxon>
        <taxon>Pseudomonadati</taxon>
        <taxon>Pseudomonadota</taxon>
        <taxon>Gammaproteobacteria</taxon>
        <taxon>Methylococcales</taxon>
        <taxon>Methylococcaceae</taxon>
        <taxon>Candidatus Methylospira</taxon>
    </lineage>
</organism>
<accession>A0A5Q0BCT4</accession>
<protein>
    <submittedName>
        <fullName evidence="2">Nucleotidyltransferase domain-containing protein</fullName>
    </submittedName>
</protein>
<evidence type="ECO:0000313" key="3">
    <source>
        <dbReference type="Proteomes" id="UP000325755"/>
    </source>
</evidence>
<dbReference type="GO" id="GO:0016740">
    <property type="term" value="F:transferase activity"/>
    <property type="evidence" value="ECO:0007669"/>
    <property type="project" value="UniProtKB-KW"/>
</dbReference>
<dbReference type="CDD" id="cd05403">
    <property type="entry name" value="NT_KNTase_like"/>
    <property type="match status" value="1"/>
</dbReference>
<sequence>MATANPIVLTQFRAALDGLYGNRVERVVLYGSRARGDAQDDSDYDVAVFLKDLNDRWEEADKIALAAMDIFDETGALIHAMPYSEGAYQERTPLMHEVRREGVDL</sequence>
<dbReference type="Proteomes" id="UP000325755">
    <property type="component" value="Chromosome"/>
</dbReference>
<dbReference type="RefSeq" id="WP_153247307.1">
    <property type="nucleotide sequence ID" value="NZ_CP044205.1"/>
</dbReference>
<keyword evidence="2" id="KW-0808">Transferase</keyword>
<keyword evidence="3" id="KW-1185">Reference proteome</keyword>
<reference evidence="2 3" key="1">
    <citation type="submission" date="2019-09" db="EMBL/GenBank/DDBJ databases">
        <title>Ecophysiology of the spiral-shaped methanotroph Methylospira mobilis as revealed by the complete genome sequence.</title>
        <authorList>
            <person name="Oshkin I.Y."/>
            <person name="Dedysh S.N."/>
            <person name="Miroshnikov K."/>
            <person name="Danilova O.V."/>
            <person name="Hakobyan A."/>
            <person name="Liesack W."/>
        </authorList>
    </citation>
    <scope>NUCLEOTIDE SEQUENCE [LARGE SCALE GENOMIC DNA]</scope>
    <source>
        <strain evidence="2 3">Shm1</strain>
    </source>
</reference>
<evidence type="ECO:0000259" key="1">
    <source>
        <dbReference type="Pfam" id="PF18765"/>
    </source>
</evidence>
<dbReference type="SUPFAM" id="SSF81301">
    <property type="entry name" value="Nucleotidyltransferase"/>
    <property type="match status" value="1"/>
</dbReference>
<name>A0A5Q0BCT4_9GAMM</name>
<dbReference type="PANTHER" id="PTHR33933">
    <property type="entry name" value="NUCLEOTIDYLTRANSFERASE"/>
    <property type="match status" value="1"/>
</dbReference>
<dbReference type="Gene3D" id="3.30.460.10">
    <property type="entry name" value="Beta Polymerase, domain 2"/>
    <property type="match status" value="1"/>
</dbReference>
<dbReference type="EMBL" id="CP044205">
    <property type="protein sequence ID" value="QFY41329.1"/>
    <property type="molecule type" value="Genomic_DNA"/>
</dbReference>
<evidence type="ECO:0000313" key="2">
    <source>
        <dbReference type="EMBL" id="QFY41329.1"/>
    </source>
</evidence>
<dbReference type="InterPro" id="IPR041633">
    <property type="entry name" value="Polbeta"/>
</dbReference>
<dbReference type="InterPro" id="IPR043519">
    <property type="entry name" value="NT_sf"/>
</dbReference>
<gene>
    <name evidence="2" type="ORF">F6R98_00760</name>
</gene>
<dbReference type="PANTHER" id="PTHR33933:SF1">
    <property type="entry name" value="PROTEIN ADENYLYLTRANSFERASE MNTA-RELATED"/>
    <property type="match status" value="1"/>
</dbReference>
<dbReference type="AlphaFoldDB" id="A0A5Q0BCT4"/>
<dbReference type="InterPro" id="IPR052548">
    <property type="entry name" value="Type_VII_TA_antitoxin"/>
</dbReference>
<dbReference type="Pfam" id="PF18765">
    <property type="entry name" value="Polbeta"/>
    <property type="match status" value="1"/>
</dbReference>